<dbReference type="Pfam" id="PF10528">
    <property type="entry name" value="GLEYA"/>
    <property type="match status" value="1"/>
</dbReference>
<dbReference type="InterPro" id="IPR018871">
    <property type="entry name" value="GLEYA_adhesin_domain"/>
</dbReference>
<name>A0A9P6VWP8_MAUEX</name>
<accession>A0A9P6VWP8</accession>
<gene>
    <name evidence="4" type="ORF">C6P45_002821</name>
</gene>
<evidence type="ECO:0000313" key="4">
    <source>
        <dbReference type="EMBL" id="KAG0655956.1"/>
    </source>
</evidence>
<feature type="compositionally biased region" description="Low complexity" evidence="1">
    <location>
        <begin position="321"/>
        <end position="330"/>
    </location>
</feature>
<dbReference type="OrthoDB" id="3996163at2759"/>
<protein>
    <recommendedName>
        <fullName evidence="3">PA14 domain-containing protein</fullName>
    </recommendedName>
</protein>
<feature type="region of interest" description="Disordered" evidence="1">
    <location>
        <begin position="362"/>
        <end position="383"/>
    </location>
</feature>
<feature type="signal peptide" evidence="2">
    <location>
        <begin position="1"/>
        <end position="19"/>
    </location>
</feature>
<dbReference type="InterPro" id="IPR037524">
    <property type="entry name" value="PA14/GLEYA"/>
</dbReference>
<organism evidence="4 5">
    <name type="scientific">Maudiozyma exigua</name>
    <name type="common">Yeast</name>
    <name type="synonym">Kazachstania exigua</name>
    <dbReference type="NCBI Taxonomy" id="34358"/>
    <lineage>
        <taxon>Eukaryota</taxon>
        <taxon>Fungi</taxon>
        <taxon>Dikarya</taxon>
        <taxon>Ascomycota</taxon>
        <taxon>Saccharomycotina</taxon>
        <taxon>Saccharomycetes</taxon>
        <taxon>Saccharomycetales</taxon>
        <taxon>Saccharomycetaceae</taxon>
        <taxon>Maudiozyma</taxon>
    </lineage>
</organism>
<keyword evidence="5" id="KW-1185">Reference proteome</keyword>
<feature type="chain" id="PRO_5040358692" description="PA14 domain-containing protein" evidence="2">
    <location>
        <begin position="20"/>
        <end position="681"/>
    </location>
</feature>
<dbReference type="EMBL" id="PUHR01000274">
    <property type="protein sequence ID" value="KAG0655956.1"/>
    <property type="molecule type" value="Genomic_DNA"/>
</dbReference>
<reference evidence="4 5" key="1">
    <citation type="submission" date="2020-11" db="EMBL/GenBank/DDBJ databases">
        <title>Kefir isolates.</title>
        <authorList>
            <person name="Marcisauskas S."/>
            <person name="Kim Y."/>
            <person name="Blasche S."/>
        </authorList>
    </citation>
    <scope>NUCLEOTIDE SEQUENCE [LARGE SCALE GENOMIC DNA]</scope>
    <source>
        <strain evidence="4 5">OG2</strain>
    </source>
</reference>
<evidence type="ECO:0000256" key="1">
    <source>
        <dbReference type="SAM" id="MobiDB-lite"/>
    </source>
</evidence>
<feature type="region of interest" description="Disordered" evidence="1">
    <location>
        <begin position="305"/>
        <end position="330"/>
    </location>
</feature>
<dbReference type="AlphaFoldDB" id="A0A9P6VWP8"/>
<feature type="domain" description="PA14" evidence="3">
    <location>
        <begin position="50"/>
        <end position="226"/>
    </location>
</feature>
<evidence type="ECO:0000259" key="3">
    <source>
        <dbReference type="PROSITE" id="PS51820"/>
    </source>
</evidence>
<comment type="caution">
    <text evidence="4">The sequence shown here is derived from an EMBL/GenBank/DDBJ whole genome shotgun (WGS) entry which is preliminary data.</text>
</comment>
<dbReference type="Gene3D" id="2.60.120.1560">
    <property type="match status" value="1"/>
</dbReference>
<proteinExistence type="predicted"/>
<keyword evidence="2" id="KW-0732">Signal</keyword>
<evidence type="ECO:0000256" key="2">
    <source>
        <dbReference type="SAM" id="SignalP"/>
    </source>
</evidence>
<evidence type="ECO:0000313" key="5">
    <source>
        <dbReference type="Proteomes" id="UP000750334"/>
    </source>
</evidence>
<dbReference type="Proteomes" id="UP000750334">
    <property type="component" value="Unassembled WGS sequence"/>
</dbReference>
<dbReference type="PROSITE" id="PS51820">
    <property type="entry name" value="PA14"/>
    <property type="match status" value="1"/>
</dbReference>
<sequence>MIFLSFISFLIFNIFNVIAEDIYSDVSCAPFIPTSYSETLGFNIGLFEAPFKGNLNIIYDKLTSDTELYLSFPYPPVSRIYDLSLNITVDDSNGPVLSDVFEDFAYDEITITNFSMVALGIFVPPETGDYTFSIDDVSDGAAIFIFADRNMYCCNTMDFMNWLSSTEKVFNIPTDPAHTTPPKTIHMVKGLSYMLMYSYINLSGDAVFKPTVTFPSGEKLSDLEGYIKGQYKGFECGVGESTSTLVSQGDQSFTTTYSTSVLTNYGTGSILGLPFTEYETIYYVLTPAAVSSSLTSSTVITSSSELQISSSTESDNDEIVSSSNMNSGLMSSESQIVSSGVSSTLSSSELTSIMSSVTSSTIVPSDVSSDTSPSSSSSASSSVLGGSSLVDSSSDSAPFVSTRSTSEVSILPSSLSLVYSTIEINSYPSSSVLPDSSVTSSADISNVSSDLVSSNIYTKTISSINTVNSFSNSSTFVTSTLEMEFSSIKVSDRYPSLTDKISETTTIGSLSYSAAKTVSQTISIDSVYMSPLVSFSVSTFSVESDISRTVVPEQSMEYLSDEAVNIKTSVLSGNIPPTMKTDGGKKSNGYSISYFPAEFTSRPMDETVSMTNDVLTEHSNNNNHNTMYIEDNTSYQTDSFHIVTSISSSSMEIYENHNQASFIKPTMISSVILFMLSVFIM</sequence>